<dbReference type="Proteomes" id="UP000178908">
    <property type="component" value="Unassembled WGS sequence"/>
</dbReference>
<gene>
    <name evidence="4" type="ORF">A3C61_02605</name>
</gene>
<proteinExistence type="inferred from homology"/>
<dbReference type="GO" id="GO:0003723">
    <property type="term" value="F:RNA binding"/>
    <property type="evidence" value="ECO:0007669"/>
    <property type="project" value="InterPro"/>
</dbReference>
<accession>A0A1F8FAE2</accession>
<evidence type="ECO:0000313" key="4">
    <source>
        <dbReference type="EMBL" id="OGN09540.1"/>
    </source>
</evidence>
<organism evidence="4 5">
    <name type="scientific">Candidatus Yanofskybacteria bacterium RIFCSPHIGHO2_02_FULL_39_10</name>
    <dbReference type="NCBI Taxonomy" id="1802674"/>
    <lineage>
        <taxon>Bacteria</taxon>
        <taxon>Candidatus Yanofskyibacteriota</taxon>
    </lineage>
</organism>
<evidence type="ECO:0000313" key="5">
    <source>
        <dbReference type="Proteomes" id="UP000178908"/>
    </source>
</evidence>
<dbReference type="GO" id="GO:0006396">
    <property type="term" value="P:RNA processing"/>
    <property type="evidence" value="ECO:0007669"/>
    <property type="project" value="UniProtKB-ARBA"/>
</dbReference>
<dbReference type="PROSITE" id="PS01129">
    <property type="entry name" value="PSI_RLU"/>
    <property type="match status" value="1"/>
</dbReference>
<dbReference type="InterPro" id="IPR050188">
    <property type="entry name" value="RluA_PseudoU_synthase"/>
</dbReference>
<feature type="domain" description="Pseudouridine synthase RsuA/RluA-like" evidence="3">
    <location>
        <begin position="13"/>
        <end position="176"/>
    </location>
</feature>
<evidence type="ECO:0000259" key="3">
    <source>
        <dbReference type="Pfam" id="PF00849"/>
    </source>
</evidence>
<dbReference type="Gene3D" id="3.30.2350.10">
    <property type="entry name" value="Pseudouridine synthase"/>
    <property type="match status" value="1"/>
</dbReference>
<comment type="caution">
    <text evidence="4">The sequence shown here is derived from an EMBL/GenBank/DDBJ whole genome shotgun (WGS) entry which is preliminary data.</text>
</comment>
<dbReference type="PANTHER" id="PTHR21600:SF83">
    <property type="entry name" value="PSEUDOURIDYLATE SYNTHASE RPUSD4, MITOCHONDRIAL"/>
    <property type="match status" value="1"/>
</dbReference>
<dbReference type="CDD" id="cd02869">
    <property type="entry name" value="PseudoU_synth_RluA_like"/>
    <property type="match status" value="1"/>
</dbReference>
<sequence>MLHLLKVLYEDNHLIAVYKPAGILIQAGDRKSGNLMDVVKEYLKQKYNKPGNVFLGLVHRLDKPVCGIVVFAKTSKGASRLSEQFRNRQVKKTYTALLEGILKPENGNLIHYIKKDEFKLVALVSEKELPGYVHSELDYRVIKKTPPGRGKLEKYSLVKINLKTGRFNQIRAQFSHIGHPVVGDNLYNAKSKISDGSIALCATEIEFKTATSEEVINIKADYPEEWDKMINRDI</sequence>
<protein>
    <recommendedName>
        <fullName evidence="3">Pseudouridine synthase RsuA/RluA-like domain-containing protein</fullName>
    </recommendedName>
</protein>
<dbReference type="AlphaFoldDB" id="A0A1F8FAE2"/>
<dbReference type="InterPro" id="IPR006145">
    <property type="entry name" value="PsdUridine_synth_RsuA/RluA"/>
</dbReference>
<dbReference type="InterPro" id="IPR020103">
    <property type="entry name" value="PsdUridine_synth_cat_dom_sf"/>
</dbReference>
<dbReference type="SUPFAM" id="SSF55120">
    <property type="entry name" value="Pseudouridine synthase"/>
    <property type="match status" value="1"/>
</dbReference>
<dbReference type="Pfam" id="PF00849">
    <property type="entry name" value="PseudoU_synth_2"/>
    <property type="match status" value="1"/>
</dbReference>
<dbReference type="GO" id="GO:0140098">
    <property type="term" value="F:catalytic activity, acting on RNA"/>
    <property type="evidence" value="ECO:0007669"/>
    <property type="project" value="UniProtKB-ARBA"/>
</dbReference>
<dbReference type="GO" id="GO:0001522">
    <property type="term" value="P:pseudouridine synthesis"/>
    <property type="evidence" value="ECO:0007669"/>
    <property type="project" value="InterPro"/>
</dbReference>
<dbReference type="EMBL" id="MGJO01000019">
    <property type="protein sequence ID" value="OGN09540.1"/>
    <property type="molecule type" value="Genomic_DNA"/>
</dbReference>
<dbReference type="GO" id="GO:0009982">
    <property type="term" value="F:pseudouridine synthase activity"/>
    <property type="evidence" value="ECO:0007669"/>
    <property type="project" value="InterPro"/>
</dbReference>
<keyword evidence="2" id="KW-0413">Isomerase</keyword>
<dbReference type="InterPro" id="IPR006224">
    <property type="entry name" value="PsdUridine_synth_RluA-like_CS"/>
</dbReference>
<reference evidence="4 5" key="1">
    <citation type="journal article" date="2016" name="Nat. Commun.">
        <title>Thousands of microbial genomes shed light on interconnected biogeochemical processes in an aquifer system.</title>
        <authorList>
            <person name="Anantharaman K."/>
            <person name="Brown C.T."/>
            <person name="Hug L.A."/>
            <person name="Sharon I."/>
            <person name="Castelle C.J."/>
            <person name="Probst A.J."/>
            <person name="Thomas B.C."/>
            <person name="Singh A."/>
            <person name="Wilkins M.J."/>
            <person name="Karaoz U."/>
            <person name="Brodie E.L."/>
            <person name="Williams K.H."/>
            <person name="Hubbard S.S."/>
            <person name="Banfield J.F."/>
        </authorList>
    </citation>
    <scope>NUCLEOTIDE SEQUENCE [LARGE SCALE GENOMIC DNA]</scope>
</reference>
<evidence type="ECO:0000256" key="2">
    <source>
        <dbReference type="ARBA" id="ARBA00023235"/>
    </source>
</evidence>
<comment type="similarity">
    <text evidence="1">Belongs to the pseudouridine synthase RluA family.</text>
</comment>
<dbReference type="PANTHER" id="PTHR21600">
    <property type="entry name" value="MITOCHONDRIAL RNA PSEUDOURIDINE SYNTHASE"/>
    <property type="match status" value="1"/>
</dbReference>
<evidence type="ECO:0000256" key="1">
    <source>
        <dbReference type="ARBA" id="ARBA00010876"/>
    </source>
</evidence>
<name>A0A1F8FAE2_9BACT</name>